<gene>
    <name evidence="4" type="primary">dctP_1</name>
    <name evidence="4" type="ORF">BN983_01070</name>
</gene>
<organism evidence="4 5">
    <name type="scientific">Halobacillus karajensis</name>
    <dbReference type="NCBI Taxonomy" id="195088"/>
    <lineage>
        <taxon>Bacteria</taxon>
        <taxon>Bacillati</taxon>
        <taxon>Bacillota</taxon>
        <taxon>Bacilli</taxon>
        <taxon>Bacillales</taxon>
        <taxon>Bacillaceae</taxon>
        <taxon>Halobacillus</taxon>
    </lineage>
</organism>
<dbReference type="PIRSF" id="PIRSF006470">
    <property type="entry name" value="DctB"/>
    <property type="match status" value="1"/>
</dbReference>
<dbReference type="InterPro" id="IPR004682">
    <property type="entry name" value="TRAP_DctP"/>
</dbReference>
<keyword evidence="3" id="KW-0732">Signal</keyword>
<comment type="caution">
    <text evidence="4">The sequence shown here is derived from an EMBL/GenBank/DDBJ whole genome shotgun (WGS) entry which is preliminary data.</text>
</comment>
<name>A0A024P2W6_9BACI</name>
<dbReference type="PANTHER" id="PTHR33376">
    <property type="match status" value="1"/>
</dbReference>
<dbReference type="GO" id="GO:0030288">
    <property type="term" value="C:outer membrane-bounded periplasmic space"/>
    <property type="evidence" value="ECO:0007669"/>
    <property type="project" value="InterPro"/>
</dbReference>
<reference evidence="5" key="1">
    <citation type="submission" date="2014-03" db="EMBL/GenBank/DDBJ databases">
        <authorList>
            <person name="Urmite Genomes U."/>
        </authorList>
    </citation>
    <scope>NUCLEOTIDE SEQUENCE [LARGE SCALE GENOMIC DNA]</scope>
    <source>
        <strain evidence="5">HD-03</strain>
    </source>
</reference>
<keyword evidence="2" id="KW-0813">Transport</keyword>
<evidence type="ECO:0000313" key="4">
    <source>
        <dbReference type="EMBL" id="CDQ22853.1"/>
    </source>
</evidence>
<dbReference type="Gene3D" id="3.40.190.170">
    <property type="entry name" value="Bacterial extracellular solute-binding protein, family 7"/>
    <property type="match status" value="1"/>
</dbReference>
<dbReference type="Proteomes" id="UP000028868">
    <property type="component" value="Unassembled WGS sequence"/>
</dbReference>
<evidence type="ECO:0000256" key="2">
    <source>
        <dbReference type="ARBA" id="ARBA00022448"/>
    </source>
</evidence>
<comment type="similarity">
    <text evidence="1">Belongs to the bacterial solute-binding protein 7 family.</text>
</comment>
<evidence type="ECO:0000256" key="1">
    <source>
        <dbReference type="ARBA" id="ARBA00009023"/>
    </source>
</evidence>
<sequence>MKTFAAISLFIFTGIFTALFFGFDLSEASESLEYDDEQEGLEDEIVIKFSHVVAENTPKGKAVRKFASLVQDWSNGDIKVEIYSNGTLYNDQNEYTALKDGHIQMIAPATSKLTERFPQWQVLDLPFAFPSYEAVKQAYQGEIGTTLLNTVEKDGIKGMTFWYNGYKQVTSNKQPLLVPADFNRTHFRIMPSPMIESQFQSLGASTSKLPFNKTYSNLEVNFINGQENTPSNIYSKKLFEEQAYMTISNHGYLGYVVLINGTFWKDLSKEHQTIVQEALNETTDWIWRHSIEMNDAHLRKIKRADSIDVHYLTNEQKESWKQTFEPVYEEAENTIGKRLMEEIYTIQEQY</sequence>
<proteinExistence type="inferred from homology"/>
<dbReference type="GO" id="GO:0055085">
    <property type="term" value="P:transmembrane transport"/>
    <property type="evidence" value="ECO:0007669"/>
    <property type="project" value="InterPro"/>
</dbReference>
<dbReference type="EMBL" id="CCDI010000001">
    <property type="protein sequence ID" value="CDQ22853.1"/>
    <property type="molecule type" value="Genomic_DNA"/>
</dbReference>
<dbReference type="PANTHER" id="PTHR33376:SF7">
    <property type="entry name" value="C4-DICARBOXYLATE-BINDING PROTEIN DCTB"/>
    <property type="match status" value="1"/>
</dbReference>
<accession>A0A024P2W6</accession>
<dbReference type="NCBIfam" id="NF037995">
    <property type="entry name" value="TRAP_S1"/>
    <property type="match status" value="1"/>
</dbReference>
<evidence type="ECO:0000256" key="3">
    <source>
        <dbReference type="ARBA" id="ARBA00022729"/>
    </source>
</evidence>
<dbReference type="NCBIfam" id="TIGR00787">
    <property type="entry name" value="dctP"/>
    <property type="match status" value="1"/>
</dbReference>
<dbReference type="InterPro" id="IPR038404">
    <property type="entry name" value="TRAP_DctP_sf"/>
</dbReference>
<dbReference type="AlphaFoldDB" id="A0A024P2W6"/>
<reference evidence="4 5" key="2">
    <citation type="submission" date="2014-05" db="EMBL/GenBank/DDBJ databases">
        <title>Draft genome sequence of Halobacillus karajensis HK-03.</title>
        <authorList>
            <person name="Khelaifia S."/>
            <person name="Croce O."/>
            <person name="Lagier J.C."/>
            <person name="Raoult D."/>
        </authorList>
    </citation>
    <scope>NUCLEOTIDE SEQUENCE [LARGE SCALE GENOMIC DNA]</scope>
    <source>
        <strain evidence="4 5">HD-03</strain>
    </source>
</reference>
<dbReference type="Pfam" id="PF03480">
    <property type="entry name" value="DctP"/>
    <property type="match status" value="1"/>
</dbReference>
<evidence type="ECO:0000313" key="5">
    <source>
        <dbReference type="Proteomes" id="UP000028868"/>
    </source>
</evidence>
<protein>
    <submittedName>
        <fullName evidence="4">C4-dicarboxylate-binding periplasmic protein</fullName>
    </submittedName>
</protein>
<dbReference type="InterPro" id="IPR018389">
    <property type="entry name" value="DctP_fam"/>
</dbReference>
<keyword evidence="5" id="KW-1185">Reference proteome</keyword>
<dbReference type="RefSeq" id="WP_035506324.1">
    <property type="nucleotide sequence ID" value="NZ_CCDH010000001.1"/>
</dbReference>